<reference evidence="2 3" key="1">
    <citation type="submission" date="2021-03" db="EMBL/GenBank/DDBJ databases">
        <title>Genome sequencing of Marinobacter sp. LPB0319.</title>
        <authorList>
            <person name="Kim J."/>
        </authorList>
    </citation>
    <scope>NUCLEOTIDE SEQUENCE [LARGE SCALE GENOMIC DNA]</scope>
    <source>
        <strain evidence="2 3">LPB0319</strain>
    </source>
</reference>
<dbReference type="InterPro" id="IPR001173">
    <property type="entry name" value="Glyco_trans_2-like"/>
</dbReference>
<evidence type="ECO:0000259" key="1">
    <source>
        <dbReference type="Pfam" id="PF00535"/>
    </source>
</evidence>
<dbReference type="Proteomes" id="UP000663555">
    <property type="component" value="Chromosome"/>
</dbReference>
<dbReference type="Pfam" id="PF00535">
    <property type="entry name" value="Glycos_transf_2"/>
    <property type="match status" value="1"/>
</dbReference>
<evidence type="ECO:0000313" key="3">
    <source>
        <dbReference type="Proteomes" id="UP000663555"/>
    </source>
</evidence>
<dbReference type="EMBL" id="CP071247">
    <property type="protein sequence ID" value="QSP93524.1"/>
    <property type="molecule type" value="Genomic_DNA"/>
</dbReference>
<dbReference type="InterPro" id="IPR050834">
    <property type="entry name" value="Glycosyltransf_2"/>
</dbReference>
<dbReference type="PANTHER" id="PTHR43685:SF11">
    <property type="entry name" value="GLYCOSYLTRANSFERASE TAGX-RELATED"/>
    <property type="match status" value="1"/>
</dbReference>
<sequence length="305" mass="34454">MKHLPLVSVVMPVYNNERFISESILSALNQSHRNIEIIVVDDGSTDLSAKKAEAFGEKVRVVTQKNSGAAAARNRGVLESQGEFVAFLDSDDIWEPEKLESQLKNMKDFRWSYTDAIFYGGINDGLTDSHFTKKYDGVILDKIITCNFIGTSSVLLTKELFLEAGGFDESLRSIQDWDFWCRVSAICAVKHISEPLVKYRVHSSSISRNARKNIVNHIKVIEKIFGQEGPGSHFTHLKRVAKYNSYSIVSHIAEEENDYLFSFFCRSHALKCQPLKPEAIKSAIKSLIKLPLAMNSIFFNTIPRN</sequence>
<dbReference type="SUPFAM" id="SSF53448">
    <property type="entry name" value="Nucleotide-diphospho-sugar transferases"/>
    <property type="match status" value="1"/>
</dbReference>
<keyword evidence="3" id="KW-1185">Reference proteome</keyword>
<accession>A0ABX7MQ60</accession>
<organism evidence="2 3">
    <name type="scientific">Marinobacter salinisoli</name>
    <dbReference type="NCBI Taxonomy" id="2769486"/>
    <lineage>
        <taxon>Bacteria</taxon>
        <taxon>Pseudomonadati</taxon>
        <taxon>Pseudomonadota</taxon>
        <taxon>Gammaproteobacteria</taxon>
        <taxon>Pseudomonadales</taxon>
        <taxon>Marinobacteraceae</taxon>
        <taxon>Marinobacter</taxon>
    </lineage>
</organism>
<dbReference type="RefSeq" id="WP_206642747.1">
    <property type="nucleotide sequence ID" value="NZ_CP071247.1"/>
</dbReference>
<proteinExistence type="predicted"/>
<evidence type="ECO:0000313" key="2">
    <source>
        <dbReference type="EMBL" id="QSP93524.1"/>
    </source>
</evidence>
<feature type="domain" description="Glycosyltransferase 2-like" evidence="1">
    <location>
        <begin position="8"/>
        <end position="115"/>
    </location>
</feature>
<name>A0ABX7MQ60_9GAMM</name>
<gene>
    <name evidence="2" type="ORF">LPB19_09840</name>
</gene>
<dbReference type="PANTHER" id="PTHR43685">
    <property type="entry name" value="GLYCOSYLTRANSFERASE"/>
    <property type="match status" value="1"/>
</dbReference>
<dbReference type="InterPro" id="IPR029044">
    <property type="entry name" value="Nucleotide-diphossugar_trans"/>
</dbReference>
<protein>
    <submittedName>
        <fullName evidence="2">Glycosyltransferase</fullName>
    </submittedName>
</protein>
<dbReference type="Gene3D" id="3.90.550.10">
    <property type="entry name" value="Spore Coat Polysaccharide Biosynthesis Protein SpsA, Chain A"/>
    <property type="match status" value="1"/>
</dbReference>